<dbReference type="STRING" id="1393034.HMPREF3192_00897"/>
<dbReference type="RefSeq" id="WP_066305588.1">
    <property type="nucleotide sequence ID" value="NZ_KQ959496.1"/>
</dbReference>
<evidence type="ECO:0000259" key="4">
    <source>
        <dbReference type="SMART" id="SM00854"/>
    </source>
</evidence>
<reference evidence="6" key="1">
    <citation type="submission" date="2016-01" db="EMBL/GenBank/DDBJ databases">
        <authorList>
            <person name="Mitreva M."/>
            <person name="Pepin K.H."/>
            <person name="Mihindukulasuriya K.A."/>
            <person name="Fulton R."/>
            <person name="Fronick C."/>
            <person name="O'Laughlin M."/>
            <person name="Miner T."/>
            <person name="Herter B."/>
            <person name="Rosa B.A."/>
            <person name="Cordes M."/>
            <person name="Tomlinson C."/>
            <person name="Wollam A."/>
            <person name="Palsikar V.B."/>
            <person name="Mardis E.R."/>
            <person name="Wilson R.K."/>
        </authorList>
    </citation>
    <scope>NUCLEOTIDE SEQUENCE [LARGE SCALE GENOMIC DNA]</scope>
    <source>
        <strain evidence="6">DNF00019</strain>
    </source>
</reference>
<dbReference type="InterPro" id="IPR052169">
    <property type="entry name" value="CW_Biosynth-Accessory"/>
</dbReference>
<feature type="domain" description="Capsule synthesis protein CapA" evidence="4">
    <location>
        <begin position="138"/>
        <end position="383"/>
    </location>
</feature>
<dbReference type="Gene3D" id="3.60.21.10">
    <property type="match status" value="1"/>
</dbReference>
<feature type="compositionally biased region" description="Low complexity" evidence="2">
    <location>
        <begin position="23"/>
        <end position="67"/>
    </location>
</feature>
<dbReference type="SUPFAM" id="SSF56300">
    <property type="entry name" value="Metallo-dependent phosphatases"/>
    <property type="match status" value="1"/>
</dbReference>
<dbReference type="OrthoDB" id="9810718at2"/>
<dbReference type="Proteomes" id="UP000070675">
    <property type="component" value="Unassembled WGS sequence"/>
</dbReference>
<name>A0A133XTU5_9ACTN</name>
<keyword evidence="3" id="KW-1133">Transmembrane helix</keyword>
<keyword evidence="3" id="KW-0812">Transmembrane</keyword>
<comment type="similarity">
    <text evidence="1">Belongs to the CapA family.</text>
</comment>
<comment type="caution">
    <text evidence="5">The sequence shown here is derived from an EMBL/GenBank/DDBJ whole genome shotgun (WGS) entry which is preliminary data.</text>
</comment>
<proteinExistence type="inferred from homology"/>
<evidence type="ECO:0000256" key="1">
    <source>
        <dbReference type="ARBA" id="ARBA00005662"/>
    </source>
</evidence>
<gene>
    <name evidence="5" type="ORF">HMPREF3192_00897</name>
</gene>
<evidence type="ECO:0000313" key="6">
    <source>
        <dbReference type="Proteomes" id="UP000070675"/>
    </source>
</evidence>
<sequence length="482" mass="53698">MVTPRQNPHRLSPTHDEGLSAEQTQQPQAKQLKPLPKFHHPPQQTQQHQQPQQLQQLKHSQQFLQQPKRPRRRSKWPRFVLLFLTSATCLLFAFVLWSIFARPHNNTASSQKSTQPIPQGVLQQEAPAPPQDQTTRVTLGAVGDIMCHLGQAHAAYSAQSRSYNFDGSFTDVAAALQGYDLALGNFETVTKKNTGLSGFPAFNSPIELLDAVKKAGFDVLSTSNNHSFDQGEGGVYDTLDAIVERGMHAVGTHKAQQRPNPLIVEKNNIKIGILAYTYGINQGANVTAQGIIDHLNKETIQKDTAWLKEQKVDFIISYVHWGTEYDVKANEYQKTWAKVLADNGVGLILGSHPHVIQDTEVITGAGGNKTHVVYSMGNFISNQRLETVHNENTEHGMIFEATLEKRGGQTQISNANVRPCWVYRKSLQQKLHFAVIDLHGGDIASIKQRLVEKGGLPVSDDDVARMDRAYKTTKDRTEFPKA</sequence>
<keyword evidence="3" id="KW-0472">Membrane</keyword>
<dbReference type="PANTHER" id="PTHR33393">
    <property type="entry name" value="POLYGLUTAMINE SYNTHESIS ACCESSORY PROTEIN RV0574C-RELATED"/>
    <property type="match status" value="1"/>
</dbReference>
<dbReference type="SMART" id="SM00854">
    <property type="entry name" value="PGA_cap"/>
    <property type="match status" value="1"/>
</dbReference>
<dbReference type="InterPro" id="IPR019079">
    <property type="entry name" value="Capsule_synth_CapA"/>
</dbReference>
<dbReference type="Pfam" id="PF09587">
    <property type="entry name" value="PGA_cap"/>
    <property type="match status" value="1"/>
</dbReference>
<keyword evidence="6" id="KW-1185">Reference proteome</keyword>
<dbReference type="CDD" id="cd07381">
    <property type="entry name" value="MPP_CapA"/>
    <property type="match status" value="1"/>
</dbReference>
<protein>
    <submittedName>
        <fullName evidence="5">Bacterial capsule synthesis protein</fullName>
    </submittedName>
</protein>
<accession>A0A133XTU5</accession>
<dbReference type="InterPro" id="IPR029052">
    <property type="entry name" value="Metallo-depent_PP-like"/>
</dbReference>
<dbReference type="PATRIC" id="fig|1393034.3.peg.862"/>
<organism evidence="5 6">
    <name type="scientific">Atopobium deltae</name>
    <dbReference type="NCBI Taxonomy" id="1393034"/>
    <lineage>
        <taxon>Bacteria</taxon>
        <taxon>Bacillati</taxon>
        <taxon>Actinomycetota</taxon>
        <taxon>Coriobacteriia</taxon>
        <taxon>Coriobacteriales</taxon>
        <taxon>Atopobiaceae</taxon>
        <taxon>Atopobium</taxon>
    </lineage>
</organism>
<evidence type="ECO:0000313" key="5">
    <source>
        <dbReference type="EMBL" id="KXB34348.1"/>
    </source>
</evidence>
<feature type="transmembrane region" description="Helical" evidence="3">
    <location>
        <begin position="79"/>
        <end position="100"/>
    </location>
</feature>
<evidence type="ECO:0000256" key="2">
    <source>
        <dbReference type="SAM" id="MobiDB-lite"/>
    </source>
</evidence>
<dbReference type="AlphaFoldDB" id="A0A133XTU5"/>
<dbReference type="EMBL" id="LSCR01000016">
    <property type="protein sequence ID" value="KXB34348.1"/>
    <property type="molecule type" value="Genomic_DNA"/>
</dbReference>
<feature type="region of interest" description="Disordered" evidence="2">
    <location>
        <begin position="1"/>
        <end position="71"/>
    </location>
</feature>
<dbReference type="PANTHER" id="PTHR33393:SF12">
    <property type="entry name" value="CAPSULE BIOSYNTHESIS PROTEIN CAPA"/>
    <property type="match status" value="1"/>
</dbReference>
<evidence type="ECO:0000256" key="3">
    <source>
        <dbReference type="SAM" id="Phobius"/>
    </source>
</evidence>